<dbReference type="RefSeq" id="WP_185568901.1">
    <property type="nucleotide sequence ID" value="NZ_JACJTC010000019.1"/>
</dbReference>
<dbReference type="EMBL" id="JACJTC010000019">
    <property type="protein sequence ID" value="MBD2614494.1"/>
    <property type="molecule type" value="Genomic_DNA"/>
</dbReference>
<sequence length="56" mass="6438">MPSKKPTITIRVTDEEYKVLQAWADKDYRTVPSLVLALTKKAIDDHTQQNHQEKSA</sequence>
<name>A0ABR8HFB4_NOSPU</name>
<evidence type="ECO:0000313" key="1">
    <source>
        <dbReference type="EMBL" id="MBD2614494.1"/>
    </source>
</evidence>
<reference evidence="1 2" key="1">
    <citation type="journal article" date="2020" name="ISME J.">
        <title>Comparative genomics reveals insights into cyanobacterial evolution and habitat adaptation.</title>
        <authorList>
            <person name="Chen M.Y."/>
            <person name="Teng W.K."/>
            <person name="Zhao L."/>
            <person name="Hu C.X."/>
            <person name="Zhou Y.K."/>
            <person name="Han B.P."/>
            <person name="Song L.R."/>
            <person name="Shu W.S."/>
        </authorList>
    </citation>
    <scope>NUCLEOTIDE SEQUENCE [LARGE SCALE GENOMIC DNA]</scope>
    <source>
        <strain evidence="1 2">FACHB-252</strain>
    </source>
</reference>
<evidence type="ECO:0000313" key="2">
    <source>
        <dbReference type="Proteomes" id="UP000606396"/>
    </source>
</evidence>
<keyword evidence="2" id="KW-1185">Reference proteome</keyword>
<protein>
    <recommendedName>
        <fullName evidence="3">CopG-like ribbon-helix-helix domain-containing protein</fullName>
    </recommendedName>
</protein>
<evidence type="ECO:0008006" key="3">
    <source>
        <dbReference type="Google" id="ProtNLM"/>
    </source>
</evidence>
<dbReference type="InterPro" id="IPR010985">
    <property type="entry name" value="Ribbon_hlx_hlx"/>
</dbReference>
<proteinExistence type="predicted"/>
<gene>
    <name evidence="1" type="ORF">H6G94_25010</name>
</gene>
<comment type="caution">
    <text evidence="1">The sequence shown here is derived from an EMBL/GenBank/DDBJ whole genome shotgun (WGS) entry which is preliminary data.</text>
</comment>
<dbReference type="SUPFAM" id="SSF47598">
    <property type="entry name" value="Ribbon-helix-helix"/>
    <property type="match status" value="1"/>
</dbReference>
<dbReference type="Proteomes" id="UP000606396">
    <property type="component" value="Unassembled WGS sequence"/>
</dbReference>
<organism evidence="1 2">
    <name type="scientific">Nostoc punctiforme FACHB-252</name>
    <dbReference type="NCBI Taxonomy" id="1357509"/>
    <lineage>
        <taxon>Bacteria</taxon>
        <taxon>Bacillati</taxon>
        <taxon>Cyanobacteriota</taxon>
        <taxon>Cyanophyceae</taxon>
        <taxon>Nostocales</taxon>
        <taxon>Nostocaceae</taxon>
        <taxon>Nostoc</taxon>
    </lineage>
</organism>
<accession>A0ABR8HFB4</accession>